<dbReference type="PANTHER" id="PTHR23160:SF3">
    <property type="entry name" value="SYNAPTONEMAL COMPLEX PROTEIN 1-RELATED"/>
    <property type="match status" value="1"/>
</dbReference>
<feature type="coiled-coil region" evidence="2">
    <location>
        <begin position="232"/>
        <end position="280"/>
    </location>
</feature>
<dbReference type="EMBL" id="MJEQ01002126">
    <property type="protein sequence ID" value="OIT28247.1"/>
    <property type="molecule type" value="Genomic_DNA"/>
</dbReference>
<sequence length="1609" mass="185184">MSKLLGLSGMKGRDNFKSLAGVGLGAAKAMPITTRMSADMVSSGSFANLKLTAEKLVKEQASAKTDLQLANSKLKKLIEDIHMLEEKLQNAYNENAKLKVKQKEDEKLWKGLESKFSSTKTLCDQLTETLQHLAGVVQDAEKDKASFEDRRSATSVVIDNLQDNMKALSLRLESSEETVRNCERELNELGIEKEKMENSFRVEQSKSISVIEEKDATIKEFEATVAANGLAVENLKSKLEELHLESRLKEDELEDLRNVKKNLEKERSDLVSRNSNFAKQLDTSHQEIKNLNEFVNEMVIKFTHLDSQSLVFAEKIVQLNALFDAGFEMMREKGELAARHAQRKFDKLQDQYTSVTSKKNSLELANKDLKDKVSALQNEQERAMVQHAEESRLAEDRIRKLESEAELLLSKKMEMEVLISKLQENVVALSESSKLSENEMQNLLVKLSEMETENKDHIEKLQSDMQKKEDEIHLLRKEIDKYTETVESLEKHVAEINNKLEEKDKLVQELQDRQKQLEAEREKIQASLLAAESNLAEAKRQHDQMLESKQPELSRHLKELSQKNDQAISDIRRKYDLEKLESINLEKEKAEKIVGEMERNCELKLLECREESNQNLKHVQEEHAALSLRCDISQKTSSMRNEHEAQLRALRLELEDECRRLQEELDMLKSKEEKQRALLQLQWKVMGNNPEEEEVTSKKKHSGSLTKRNQSDSCKRGQLAPVRDEAKDVDAHYLEGSQTPVSNLLRKVEKVNTGSVISMPKHSRKVTHHEYEVETTNGRTITKRRKTKSTVMFDDPSKNKKKRTPKVKTPREVIRSIKGGGHPKPANIEVELKIFICWKKSCKNAYNENAKLKVKQKEDEKLWKGLESKFSSTKTLCDQLTETLQHLAGVVQDAEKDKASFEDRRSATSVVIDNLQDNMKALSLRLESSEETVRNCERELNELGIEKEKMENSFRVEQSKSISVIEEKDATIKEFEATVAANGLAVENLKSKLEELHLESRLKEDELEDLRNVKKNLEKERSDLVSRNSNFAKQLDTSHQEIKNLNEFVNEMVIKFTHLDSQSLVFAEKIVQLNALFDAGFEMMREKGELAARHAQRKFDKLQDQYTSVTSKKNSLELANKDLKDKVSALQNEQERAMVQHAEESRLAEDRIRKLESEAELLLSKKMEMEVLISKLQENVVALSESSKLSENEMQNLLVKLSEMETENKDHIEKLQSDMQKKEDEIHLLRKEIDKYTETVESLEKHVAEINNKLEEKDKLVQELQDRQKQLEAEREKIQASLLAAESNLAEAKRQHDQMLESKQPELSRHLKELSQKNDQAISDIRRKYDLEKLESINLEKEKAEKIVGEMERNCELKLLECREESNQNLKHVQEEHAALSLRCDISQKTSSMRNEHEAQLRALRLELEDECRRLQEELDMLKSKEEKQRALLQLQWKVMGNNPEEEEVTSKKKHSGSLTKRNQSDSCKRGQLAPVRDEAKDVDAHYLEGSQTPVSNLLRKVEKVNTGSVISMPKHSRKVTHHEYEVETTNGRTITKRRKTKSTVMFDDPSKNKKKRTPKVKTPREVIRSIKGGGHPKPANIGEDAELPRESETLNWKCVCADSLIADL</sequence>
<dbReference type="PANTHER" id="PTHR23160">
    <property type="entry name" value="SYNAPTONEMAL COMPLEX PROTEIN-RELATED"/>
    <property type="match status" value="1"/>
</dbReference>
<comment type="caution">
    <text evidence="4">The sequence shown here is derived from an EMBL/GenBank/DDBJ whole genome shotgun (WGS) entry which is preliminary data.</text>
</comment>
<dbReference type="STRING" id="49451.A0A1J6L3D7"/>
<proteinExistence type="predicted"/>
<protein>
    <submittedName>
        <fullName evidence="4">Synaptonemal complex protein 1</fullName>
    </submittedName>
</protein>
<feature type="coiled-coil region" evidence="2">
    <location>
        <begin position="67"/>
        <end position="199"/>
    </location>
</feature>
<evidence type="ECO:0000313" key="5">
    <source>
        <dbReference type="Proteomes" id="UP000187609"/>
    </source>
</evidence>
<keyword evidence="5" id="KW-1185">Reference proteome</keyword>
<accession>A0A1J6L3D7</accession>
<feature type="region of interest" description="Disordered" evidence="3">
    <location>
        <begin position="785"/>
        <end position="810"/>
    </location>
</feature>
<feature type="coiled-coil region" evidence="2">
    <location>
        <begin position="1085"/>
        <end position="1302"/>
    </location>
</feature>
<feature type="coiled-coil region" evidence="2">
    <location>
        <begin position="877"/>
        <end position="953"/>
    </location>
</feature>
<feature type="compositionally biased region" description="Basic residues" evidence="3">
    <location>
        <begin position="799"/>
        <end position="808"/>
    </location>
</feature>
<feature type="region of interest" description="Disordered" evidence="3">
    <location>
        <begin position="690"/>
        <end position="721"/>
    </location>
</feature>
<feature type="coiled-coil region" evidence="2">
    <location>
        <begin position="986"/>
        <end position="1034"/>
    </location>
</feature>
<feature type="coiled-coil region" evidence="2">
    <location>
        <begin position="580"/>
        <end position="678"/>
    </location>
</feature>
<reference evidence="4" key="1">
    <citation type="submission" date="2016-11" db="EMBL/GenBank/DDBJ databases">
        <title>The genome of Nicotiana attenuata.</title>
        <authorList>
            <person name="Xu S."/>
            <person name="Brockmoeller T."/>
            <person name="Gaquerel E."/>
            <person name="Navarro A."/>
            <person name="Kuhl H."/>
            <person name="Gase K."/>
            <person name="Ling Z."/>
            <person name="Zhou W."/>
            <person name="Kreitzer C."/>
            <person name="Stanke M."/>
            <person name="Tang H."/>
            <person name="Lyons E."/>
            <person name="Pandey P."/>
            <person name="Pandey S.P."/>
            <person name="Timmermann B."/>
            <person name="Baldwin I.T."/>
        </authorList>
    </citation>
    <scope>NUCLEOTIDE SEQUENCE [LARGE SCALE GENOMIC DNA]</scope>
    <source>
        <strain evidence="4">UT</strain>
    </source>
</reference>
<evidence type="ECO:0000256" key="2">
    <source>
        <dbReference type="SAM" id="Coils"/>
    </source>
</evidence>
<evidence type="ECO:0000256" key="1">
    <source>
        <dbReference type="ARBA" id="ARBA00023054"/>
    </source>
</evidence>
<name>A0A1J6L3D7_NICAT</name>
<gene>
    <name evidence="4" type="primary">ZYP1A_1</name>
    <name evidence="4" type="ORF">A4A49_23830</name>
</gene>
<feature type="compositionally biased region" description="Basic residues" evidence="3">
    <location>
        <begin position="1553"/>
        <end position="1562"/>
    </location>
</feature>
<evidence type="ECO:0000313" key="4">
    <source>
        <dbReference type="EMBL" id="OIT28247.1"/>
    </source>
</evidence>
<dbReference type="GO" id="GO:0007131">
    <property type="term" value="P:reciprocal meiotic recombination"/>
    <property type="evidence" value="ECO:0007669"/>
    <property type="project" value="TreeGrafter"/>
</dbReference>
<dbReference type="Gramene" id="OIT28247">
    <property type="protein sequence ID" value="OIT28247"/>
    <property type="gene ID" value="A4A49_23830"/>
</dbReference>
<feature type="coiled-coil region" evidence="2">
    <location>
        <begin position="1334"/>
        <end position="1432"/>
    </location>
</feature>
<organism evidence="4 5">
    <name type="scientific">Nicotiana attenuata</name>
    <name type="common">Coyote tobacco</name>
    <dbReference type="NCBI Taxonomy" id="49451"/>
    <lineage>
        <taxon>Eukaryota</taxon>
        <taxon>Viridiplantae</taxon>
        <taxon>Streptophyta</taxon>
        <taxon>Embryophyta</taxon>
        <taxon>Tracheophyta</taxon>
        <taxon>Spermatophyta</taxon>
        <taxon>Magnoliopsida</taxon>
        <taxon>eudicotyledons</taxon>
        <taxon>Gunneridae</taxon>
        <taxon>Pentapetalae</taxon>
        <taxon>asterids</taxon>
        <taxon>lamiids</taxon>
        <taxon>Solanales</taxon>
        <taxon>Solanaceae</taxon>
        <taxon>Nicotianoideae</taxon>
        <taxon>Nicotianeae</taxon>
        <taxon>Nicotiana</taxon>
    </lineage>
</organism>
<dbReference type="Proteomes" id="UP000187609">
    <property type="component" value="Unassembled WGS sequence"/>
</dbReference>
<dbReference type="OMA" id="HKECLNE"/>
<evidence type="ECO:0000256" key="3">
    <source>
        <dbReference type="SAM" id="MobiDB-lite"/>
    </source>
</evidence>
<keyword evidence="1 2" id="KW-0175">Coiled coil</keyword>
<feature type="region of interest" description="Disordered" evidence="3">
    <location>
        <begin position="1444"/>
        <end position="1475"/>
    </location>
</feature>
<dbReference type="SMR" id="A0A1J6L3D7"/>
<dbReference type="SUPFAM" id="SSF57997">
    <property type="entry name" value="Tropomyosin"/>
    <property type="match status" value="1"/>
</dbReference>
<feature type="region of interest" description="Disordered" evidence="3">
    <location>
        <begin position="1539"/>
        <end position="1564"/>
    </location>
</feature>
<feature type="coiled-coil region" evidence="2">
    <location>
        <begin position="331"/>
        <end position="548"/>
    </location>
</feature>